<feature type="compositionally biased region" description="Low complexity" evidence="1">
    <location>
        <begin position="211"/>
        <end position="257"/>
    </location>
</feature>
<feature type="signal peptide" evidence="2">
    <location>
        <begin position="1"/>
        <end position="21"/>
    </location>
</feature>
<comment type="caution">
    <text evidence="3">The sequence shown here is derived from an EMBL/GenBank/DDBJ whole genome shotgun (WGS) entry which is preliminary data.</text>
</comment>
<dbReference type="EMBL" id="CAJNNW010000630">
    <property type="protein sequence ID" value="CAE8629537.1"/>
    <property type="molecule type" value="Genomic_DNA"/>
</dbReference>
<feature type="region of interest" description="Disordered" evidence="1">
    <location>
        <begin position="211"/>
        <end position="262"/>
    </location>
</feature>
<reference evidence="3" key="1">
    <citation type="submission" date="2021-02" db="EMBL/GenBank/DDBJ databases">
        <authorList>
            <person name="Dougan E. K."/>
            <person name="Rhodes N."/>
            <person name="Thang M."/>
            <person name="Chan C."/>
        </authorList>
    </citation>
    <scope>NUCLEOTIDE SEQUENCE</scope>
</reference>
<keyword evidence="2" id="KW-0732">Signal</keyword>
<dbReference type="PANTHER" id="PTHR16148:SF14">
    <property type="entry name" value="MYND-TYPE DOMAIN-CONTAINING PROTEIN"/>
    <property type="match status" value="1"/>
</dbReference>
<dbReference type="AlphaFoldDB" id="A0A813GUJ2"/>
<name>A0A813GUJ2_POLGL</name>
<protein>
    <recommendedName>
        <fullName evidence="5">Protein xylosyltransferase</fullName>
    </recommendedName>
</protein>
<dbReference type="GO" id="GO:0005654">
    <property type="term" value="C:nucleoplasm"/>
    <property type="evidence" value="ECO:0007669"/>
    <property type="project" value="TreeGrafter"/>
</dbReference>
<dbReference type="GO" id="GO:0005730">
    <property type="term" value="C:nucleolus"/>
    <property type="evidence" value="ECO:0007669"/>
    <property type="project" value="TreeGrafter"/>
</dbReference>
<evidence type="ECO:0000313" key="3">
    <source>
        <dbReference type="EMBL" id="CAE8629537.1"/>
    </source>
</evidence>
<feature type="chain" id="PRO_5032312999" description="Protein xylosyltransferase" evidence="2">
    <location>
        <begin position="22"/>
        <end position="383"/>
    </location>
</feature>
<sequence>MAAAVSACRCGILLLVVSALADPRHSGAQASGCPRESSAGRVHGSTCQLLRIRIDTAAETEMINASLPAFSPHWFGLVSKAVTMVVDHAVDMLNRRTCPGPLSLHACASWSQAWCHFLQRLRMASTQVPGPGLIVPERGSVSAQEMMCTIIPDELLKAVDGSYSPDAFNSVFAAASTVLNQLIRSRWDERLRDSCAAQAALLPPLSTALHNDNTNINNTNNNNSNNTNNSNNNNNNPNTNNNNNNNNNSNTNNNNNNLPRGGLLPSGRKLRVFIVFPGVGMVSKLPLLFQSMHWLRDPHLSVTCMIYLYTPLDELAIEQHVKPCHAVHRKGNIAHFLLAPPPSMWENQDYVLILHHDAVVQQGANLRRMAEVMRCNNLGVTCG</sequence>
<dbReference type="PANTHER" id="PTHR16148">
    <property type="entry name" value="NF-KAPPA-B-REPRESSING FACTOR-RELATED"/>
    <property type="match status" value="1"/>
</dbReference>
<accession>A0A813GUJ2</accession>
<evidence type="ECO:0008006" key="5">
    <source>
        <dbReference type="Google" id="ProtNLM"/>
    </source>
</evidence>
<evidence type="ECO:0000313" key="4">
    <source>
        <dbReference type="Proteomes" id="UP000626109"/>
    </source>
</evidence>
<organism evidence="3 4">
    <name type="scientific">Polarella glacialis</name>
    <name type="common">Dinoflagellate</name>
    <dbReference type="NCBI Taxonomy" id="89957"/>
    <lineage>
        <taxon>Eukaryota</taxon>
        <taxon>Sar</taxon>
        <taxon>Alveolata</taxon>
        <taxon>Dinophyceae</taxon>
        <taxon>Suessiales</taxon>
        <taxon>Suessiaceae</taxon>
        <taxon>Polarella</taxon>
    </lineage>
</organism>
<proteinExistence type="predicted"/>
<evidence type="ECO:0000256" key="1">
    <source>
        <dbReference type="SAM" id="MobiDB-lite"/>
    </source>
</evidence>
<dbReference type="Proteomes" id="UP000626109">
    <property type="component" value="Unassembled WGS sequence"/>
</dbReference>
<evidence type="ECO:0000256" key="2">
    <source>
        <dbReference type="SAM" id="SignalP"/>
    </source>
</evidence>
<gene>
    <name evidence="3" type="ORF">PGLA2088_LOCUS893</name>
</gene>